<keyword evidence="4" id="KW-0611">Plant defense</keyword>
<keyword evidence="2" id="KW-0433">Leucine-rich repeat</keyword>
<dbReference type="EMBL" id="JAUIZM010000008">
    <property type="protein sequence ID" value="KAK1368049.1"/>
    <property type="molecule type" value="Genomic_DNA"/>
</dbReference>
<evidence type="ECO:0000256" key="4">
    <source>
        <dbReference type="ARBA" id="ARBA00022821"/>
    </source>
</evidence>
<dbReference type="InterPro" id="IPR032675">
    <property type="entry name" value="LRR_dom_sf"/>
</dbReference>
<dbReference type="Pfam" id="PF23247">
    <property type="entry name" value="LRR_RPS2"/>
    <property type="match status" value="2"/>
</dbReference>
<dbReference type="PANTHER" id="PTHR33463">
    <property type="entry name" value="NB-ARC DOMAIN-CONTAINING PROTEIN-RELATED"/>
    <property type="match status" value="1"/>
</dbReference>
<protein>
    <submittedName>
        <fullName evidence="8">NB-ARC domain-containing protein</fullName>
    </submittedName>
</protein>
<comment type="similarity">
    <text evidence="1">Belongs to the disease resistance NB-LRR family.</text>
</comment>
<keyword evidence="9" id="KW-1185">Reference proteome</keyword>
<evidence type="ECO:0000259" key="6">
    <source>
        <dbReference type="Pfam" id="PF00931"/>
    </source>
</evidence>
<dbReference type="InterPro" id="IPR036388">
    <property type="entry name" value="WH-like_DNA-bd_sf"/>
</dbReference>
<dbReference type="GO" id="GO:0005524">
    <property type="term" value="F:ATP binding"/>
    <property type="evidence" value="ECO:0007669"/>
    <property type="project" value="UniProtKB-KW"/>
</dbReference>
<dbReference type="Proteomes" id="UP001237642">
    <property type="component" value="Unassembled WGS sequence"/>
</dbReference>
<proteinExistence type="inferred from homology"/>
<keyword evidence="3" id="KW-0677">Repeat</keyword>
<dbReference type="InterPro" id="IPR042197">
    <property type="entry name" value="Apaf_helical"/>
</dbReference>
<dbReference type="Gene3D" id="3.40.50.300">
    <property type="entry name" value="P-loop containing nucleotide triphosphate hydrolases"/>
    <property type="match status" value="1"/>
</dbReference>
<name>A0AAD8HJ29_9APIA</name>
<evidence type="ECO:0000313" key="8">
    <source>
        <dbReference type="EMBL" id="KAK1368049.1"/>
    </source>
</evidence>
<feature type="domain" description="Disease resistance protein At4g27190-like leucine-rich repeats" evidence="7">
    <location>
        <begin position="1142"/>
        <end position="1282"/>
    </location>
</feature>
<dbReference type="InterPro" id="IPR027417">
    <property type="entry name" value="P-loop_NTPase"/>
</dbReference>
<evidence type="ECO:0000313" key="9">
    <source>
        <dbReference type="Proteomes" id="UP001237642"/>
    </source>
</evidence>
<dbReference type="SUPFAM" id="SSF52058">
    <property type="entry name" value="L domain-like"/>
    <property type="match status" value="2"/>
</dbReference>
<dbReference type="Pfam" id="PF00931">
    <property type="entry name" value="NB-ARC"/>
    <property type="match status" value="1"/>
</dbReference>
<dbReference type="GO" id="GO:0006952">
    <property type="term" value="P:defense response"/>
    <property type="evidence" value="ECO:0007669"/>
    <property type="project" value="UniProtKB-KW"/>
</dbReference>
<dbReference type="Gene3D" id="3.80.10.10">
    <property type="entry name" value="Ribonuclease Inhibitor"/>
    <property type="match status" value="3"/>
</dbReference>
<feature type="domain" description="Disease resistance protein At4g27190-like leucine-rich repeats" evidence="7">
    <location>
        <begin position="884"/>
        <end position="1035"/>
    </location>
</feature>
<evidence type="ECO:0000259" key="7">
    <source>
        <dbReference type="Pfam" id="PF23247"/>
    </source>
</evidence>
<comment type="caution">
    <text evidence="8">The sequence shown here is derived from an EMBL/GenBank/DDBJ whole genome shotgun (WGS) entry which is preliminary data.</text>
</comment>
<reference evidence="8" key="2">
    <citation type="submission" date="2023-05" db="EMBL/GenBank/DDBJ databases">
        <authorList>
            <person name="Schelkunov M.I."/>
        </authorList>
    </citation>
    <scope>NUCLEOTIDE SEQUENCE</scope>
    <source>
        <strain evidence="8">Hsosn_3</strain>
        <tissue evidence="8">Leaf</tissue>
    </source>
</reference>
<gene>
    <name evidence="8" type="ORF">POM88_034141</name>
</gene>
<keyword evidence="5" id="KW-0547">Nucleotide-binding</keyword>
<dbReference type="GO" id="GO:0043531">
    <property type="term" value="F:ADP binding"/>
    <property type="evidence" value="ECO:0007669"/>
    <property type="project" value="InterPro"/>
</dbReference>
<dbReference type="SUPFAM" id="SSF52540">
    <property type="entry name" value="P-loop containing nucleoside triphosphate hydrolases"/>
    <property type="match status" value="1"/>
</dbReference>
<evidence type="ECO:0000256" key="5">
    <source>
        <dbReference type="ARBA" id="ARBA00022840"/>
    </source>
</evidence>
<evidence type="ECO:0000256" key="1">
    <source>
        <dbReference type="ARBA" id="ARBA00008894"/>
    </source>
</evidence>
<accession>A0AAD8HJ29</accession>
<evidence type="ECO:0000256" key="2">
    <source>
        <dbReference type="ARBA" id="ARBA00022614"/>
    </source>
</evidence>
<dbReference type="Gene3D" id="1.10.8.430">
    <property type="entry name" value="Helical domain of apoptotic protease-activating factors"/>
    <property type="match status" value="1"/>
</dbReference>
<organism evidence="8 9">
    <name type="scientific">Heracleum sosnowskyi</name>
    <dbReference type="NCBI Taxonomy" id="360622"/>
    <lineage>
        <taxon>Eukaryota</taxon>
        <taxon>Viridiplantae</taxon>
        <taxon>Streptophyta</taxon>
        <taxon>Embryophyta</taxon>
        <taxon>Tracheophyta</taxon>
        <taxon>Spermatophyta</taxon>
        <taxon>Magnoliopsida</taxon>
        <taxon>eudicotyledons</taxon>
        <taxon>Gunneridae</taxon>
        <taxon>Pentapetalae</taxon>
        <taxon>asterids</taxon>
        <taxon>campanulids</taxon>
        <taxon>Apiales</taxon>
        <taxon>Apiaceae</taxon>
        <taxon>Apioideae</taxon>
        <taxon>apioid superclade</taxon>
        <taxon>Tordylieae</taxon>
        <taxon>Tordyliinae</taxon>
        <taxon>Heracleum</taxon>
    </lineage>
</organism>
<dbReference type="PRINTS" id="PR00364">
    <property type="entry name" value="DISEASERSIST"/>
</dbReference>
<reference evidence="8" key="1">
    <citation type="submission" date="2023-02" db="EMBL/GenBank/DDBJ databases">
        <title>Genome of toxic invasive species Heracleum sosnowskyi carries increased number of genes despite the absence of recent whole-genome duplications.</title>
        <authorList>
            <person name="Schelkunov M."/>
            <person name="Shtratnikova V."/>
            <person name="Makarenko M."/>
            <person name="Klepikova A."/>
            <person name="Omelchenko D."/>
            <person name="Novikova G."/>
            <person name="Obukhova E."/>
            <person name="Bogdanov V."/>
            <person name="Penin A."/>
            <person name="Logacheva M."/>
        </authorList>
    </citation>
    <scope>NUCLEOTIDE SEQUENCE</scope>
    <source>
        <strain evidence="8">Hsosn_3</strain>
        <tissue evidence="8">Leaf</tissue>
    </source>
</reference>
<dbReference type="InterPro" id="IPR002182">
    <property type="entry name" value="NB-ARC"/>
</dbReference>
<keyword evidence="5" id="KW-0067">ATP-binding</keyword>
<dbReference type="InterPro" id="IPR050905">
    <property type="entry name" value="Plant_NBS-LRR"/>
</dbReference>
<dbReference type="PANTHER" id="PTHR33463:SF198">
    <property type="entry name" value="RPP4C3"/>
    <property type="match status" value="1"/>
</dbReference>
<evidence type="ECO:0000256" key="3">
    <source>
        <dbReference type="ARBA" id="ARBA00022737"/>
    </source>
</evidence>
<sequence>MVGLSDIPFVGKALDRISDVAVDAVFRGFRYMFCYKDGINVLNLEIERLKIQEDSMSRKVIAERGNGKNIDLRVLKWQNDAEEIQETAKKSLEKFKNRPSWRCIPCMPISKPVSHFRLGREAGHISKTVMKLTDMGKELVANEIAHLPPVENLPKTDTDFQNFQSRKDAYGELWNALLTEGESLILGIYGLPGVGKTRMMEQIWKEAKGEGIFNIIARADVGGENLDVIKIQDQIAGYLQCNFEFQSNVENRASQLKNSLMNGGKVLVILDDVWSVIPLDIIGISFGDGSSSRGCKILLTAREEDVCLRNSCKHPVKLTTLRVDEVWDLFRNIVGTSEIDSLQDESLAQKVCNKCAGLPLLIRAVGKAVQFTTYNSWKDALDQLEKGRFENIIGIDPQVYACVKLSIDRLPDDAKSCLFICSLFRDDDKIHVRTLIQLAASSQLVPDGEFRIHNMVDFLMSSLLLECQGDHRMKLHDIIRDVGRSVAVRDPKYAFLQVSCGSRLPDNADYGTRKFLRLDLKSDDVYFPDDLVCPDLHNLWLHWNCYCIRQFSDGFYSIFANLKFLLVEQVLFSGQQQFSLQPLGKLSTLILDGCDVNQTTDSLFPKNLETLCIWQCRLPLWLHLPILKYLQKLEVIRKVVGERLYFVPNTISNLSNLEKLHIPYGFEIRENGSAVSVPILVEIIKLTRLTSLQMFFRDSEPFYTNIFCNLLEFQIRVGEHKQYFYHRASPVLSSKLIELSGYQLGVLESVLGRAEELFLWCTDVSICNSNRDAFADLKILYVQCCDTMELLARISKDEIQLSCQLHTSFSKLTTLEISKCSAMKYLFCNSVAKCLVQLQTLRRLTSFRGEKKNMSGSTSVIDNSAVQSVQSQLLFDGMVKFPALEHLHISNLEDAHYIWGKQNCNDNVSFCQIKSLVVWNCNKLESVIPVAMLHRLQNLEKLSIYSCGSLISEIGTCGSNTAQCQLVALCDMDLEDLPCLTKTGLNSMDYSGAMTLYPNLQHLKILDCDSLENVFLAYIARELIYLEDLSVIGCKTMKEIAWAGEQEITDDIVFPALIDLQLSLLPNLTSFWSYQSGEPSTFKVKFPNLVDFELSCGQINLESIELGRDDSSCELMSLNISSDNEIQLPSQWQPQLYNLDTLILKQCWLHEMKSLSFQRLRVFKVSNSGCSTLFTFSVFESLQQLQKLEIYNCALLEEIVEDVQADEPSGMDKKTITLFQLQSIILKDLPNLRSFIHGANYECHMPALKEVEIDNCGLSSLFTCPVFRNLQKLETLQVSNCRLLEGIVEDASGDETCDKTYKIITLFRLSKVVLKDLPDLKRFFDNANYECQMPDINWVEVYNCGLSTPFSVFPYLQQLENL</sequence>
<dbReference type="InterPro" id="IPR057135">
    <property type="entry name" value="At4g27190-like_LRR"/>
</dbReference>
<feature type="domain" description="NB-ARC" evidence="6">
    <location>
        <begin position="168"/>
        <end position="337"/>
    </location>
</feature>
<dbReference type="Gene3D" id="1.10.10.10">
    <property type="entry name" value="Winged helix-like DNA-binding domain superfamily/Winged helix DNA-binding domain"/>
    <property type="match status" value="1"/>
</dbReference>